<sequence length="256" mass="29348">MKRKLVGSALIGLFVIIIIGVLMNQNEELAGTKGMPELDAISSASVTSPRHFSEEDAYTYVLDDSEFEELREVLSTQQVNRKYIQLEDDFEYFLMLKTNREETLMRVGEKLIRNEQTNDVYELRSGELLAFVESLKDRADAAEIKVEFGDAAHDQFRTALNLSFRIIRAMVEGDEAYIASVSSNNVTVDQDILRFTEPSAEQEFIEKFDFPKIELRGFDTQDERMRIRLGVGEILYTFEYVEGGSEGYLLNWMGVE</sequence>
<reference evidence="3" key="1">
    <citation type="journal article" date="2019" name="Int. J. Syst. Evol. Microbiol.">
        <title>The Global Catalogue of Microorganisms (GCM) 10K type strain sequencing project: providing services to taxonomists for standard genome sequencing and annotation.</title>
        <authorList>
            <consortium name="The Broad Institute Genomics Platform"/>
            <consortium name="The Broad Institute Genome Sequencing Center for Infectious Disease"/>
            <person name="Wu L."/>
            <person name="Ma J."/>
        </authorList>
    </citation>
    <scope>NUCLEOTIDE SEQUENCE [LARGE SCALE GENOMIC DNA]</scope>
    <source>
        <strain evidence="3">CCUG 50353</strain>
    </source>
</reference>
<keyword evidence="3" id="KW-1185">Reference proteome</keyword>
<dbReference type="Proteomes" id="UP001595733">
    <property type="component" value="Unassembled WGS sequence"/>
</dbReference>
<dbReference type="RefSeq" id="WP_378142876.1">
    <property type="nucleotide sequence ID" value="NZ_JBHSEF010000029.1"/>
</dbReference>
<accession>A0ABV8UYA6</accession>
<evidence type="ECO:0000313" key="2">
    <source>
        <dbReference type="EMBL" id="MFC4356301.1"/>
    </source>
</evidence>
<name>A0ABV8UYA6_9BACL</name>
<comment type="caution">
    <text evidence="2">The sequence shown here is derived from an EMBL/GenBank/DDBJ whole genome shotgun (WGS) entry which is preliminary data.</text>
</comment>
<gene>
    <name evidence="2" type="ORF">ACFO0S_14665</name>
</gene>
<feature type="transmembrane region" description="Helical" evidence="1">
    <location>
        <begin position="5"/>
        <end position="23"/>
    </location>
</feature>
<evidence type="ECO:0000313" key="3">
    <source>
        <dbReference type="Proteomes" id="UP001595733"/>
    </source>
</evidence>
<proteinExistence type="predicted"/>
<keyword evidence="1" id="KW-0812">Transmembrane</keyword>
<keyword evidence="1" id="KW-0472">Membrane</keyword>
<organism evidence="2 3">
    <name type="scientific">Chryseomicrobium palamuruense</name>
    <dbReference type="NCBI Taxonomy" id="682973"/>
    <lineage>
        <taxon>Bacteria</taxon>
        <taxon>Bacillati</taxon>
        <taxon>Bacillota</taxon>
        <taxon>Bacilli</taxon>
        <taxon>Bacillales</taxon>
        <taxon>Caryophanaceae</taxon>
        <taxon>Chryseomicrobium</taxon>
    </lineage>
</organism>
<keyword evidence="1" id="KW-1133">Transmembrane helix</keyword>
<protein>
    <submittedName>
        <fullName evidence="2">Uncharacterized protein</fullName>
    </submittedName>
</protein>
<dbReference type="EMBL" id="JBHSEF010000029">
    <property type="protein sequence ID" value="MFC4356301.1"/>
    <property type="molecule type" value="Genomic_DNA"/>
</dbReference>
<evidence type="ECO:0000256" key="1">
    <source>
        <dbReference type="SAM" id="Phobius"/>
    </source>
</evidence>